<comment type="caution">
    <text evidence="1">The sequence shown here is derived from an EMBL/GenBank/DDBJ whole genome shotgun (WGS) entry which is preliminary data.</text>
</comment>
<sequence length="68" mass="7832">MQMTEQITPGIPKFIVFPEEYSLLFEGDREYLRTARRIIVLGIRQTVVSKNAIVWKKPAKNSGGSFFK</sequence>
<organism evidence="1 2">
    <name type="scientific">Blepharisma stoltei</name>
    <dbReference type="NCBI Taxonomy" id="1481888"/>
    <lineage>
        <taxon>Eukaryota</taxon>
        <taxon>Sar</taxon>
        <taxon>Alveolata</taxon>
        <taxon>Ciliophora</taxon>
        <taxon>Postciliodesmatophora</taxon>
        <taxon>Heterotrichea</taxon>
        <taxon>Heterotrichida</taxon>
        <taxon>Blepharismidae</taxon>
        <taxon>Blepharisma</taxon>
    </lineage>
</organism>
<keyword evidence="2" id="KW-1185">Reference proteome</keyword>
<evidence type="ECO:0000313" key="1">
    <source>
        <dbReference type="EMBL" id="CAG9317124.1"/>
    </source>
</evidence>
<dbReference type="Proteomes" id="UP001162131">
    <property type="component" value="Unassembled WGS sequence"/>
</dbReference>
<reference evidence="1" key="1">
    <citation type="submission" date="2021-09" db="EMBL/GenBank/DDBJ databases">
        <authorList>
            <consortium name="AG Swart"/>
            <person name="Singh M."/>
            <person name="Singh A."/>
            <person name="Seah K."/>
            <person name="Emmerich C."/>
        </authorList>
    </citation>
    <scope>NUCLEOTIDE SEQUENCE</scope>
    <source>
        <strain evidence="1">ATCC30299</strain>
    </source>
</reference>
<dbReference type="EMBL" id="CAJZBQ010000017">
    <property type="protein sequence ID" value="CAG9317124.1"/>
    <property type="molecule type" value="Genomic_DNA"/>
</dbReference>
<evidence type="ECO:0000313" key="2">
    <source>
        <dbReference type="Proteomes" id="UP001162131"/>
    </source>
</evidence>
<protein>
    <submittedName>
        <fullName evidence="1">Uncharacterized protein</fullName>
    </submittedName>
</protein>
<proteinExistence type="predicted"/>
<accession>A0AAU9IVG4</accession>
<name>A0AAU9IVG4_9CILI</name>
<gene>
    <name evidence="1" type="ORF">BSTOLATCC_MIC17745</name>
</gene>
<dbReference type="AlphaFoldDB" id="A0AAU9IVG4"/>